<feature type="domain" description="Alpha-D-phosphohexomutase alpha/beta/alpha" evidence="11">
    <location>
        <begin position="261"/>
        <end position="367"/>
    </location>
</feature>
<evidence type="ECO:0000256" key="5">
    <source>
        <dbReference type="ARBA" id="ARBA00022842"/>
    </source>
</evidence>
<keyword evidence="6" id="KW-0413">Isomerase</keyword>
<dbReference type="InterPro" id="IPR005841">
    <property type="entry name" value="Alpha-D-phosphohexomutase_SF"/>
</dbReference>
<dbReference type="PROSITE" id="PS00710">
    <property type="entry name" value="PGM_PMM"/>
    <property type="match status" value="1"/>
</dbReference>
<sequence>MTELSCFKAYDIRGRLGENLDEGIARRIGAGFARALGARKVVLGRDIRASSEALSAAVAEGLTGQGVEVLNLGLSGTEEMYFATTHFGADGGICVTASHNPMDYNGMKMVKAGSAPLDPAKELAQVKAMAEAELAPAATRGAVHAADGARAAYVARVLSFVDIAALKPLKLLVNAGNGAAGPTFDAILEALVAQGAPLDVVRLHHDPDPSFPKGIPNPLLEDNQPVTGEAVRAHGADIGIAWDGDFDRCFLFDAKGRFIPGEYVVGLLAEAFLVKEPGAKIVHDPRVVWNTQEIVARLGGEAVQSRTGHAFVKQVMRETGAVYGGEMSAHHYFRDFMACDSGMIPWLLVLELMSRRGAPLAALVDARRAAFPSSGEINFRVEDVATVISCIEAAYAPDATARDDTDGLSLAFPDWRFNLRASNTEPLLRLNVEAKGNADQLAARVEDLRVLIEA</sequence>
<dbReference type="InterPro" id="IPR036900">
    <property type="entry name" value="A-D-PHexomutase_C_sf"/>
</dbReference>
<keyword evidence="13" id="KW-1185">Reference proteome</keyword>
<keyword evidence="3" id="KW-0597">Phosphoprotein</keyword>
<dbReference type="InterPro" id="IPR016066">
    <property type="entry name" value="A-D-PHexomutase_CS"/>
</dbReference>
<gene>
    <name evidence="12" type="primary">manB</name>
    <name evidence="12" type="ORF">GCM10011358_12760</name>
</gene>
<proteinExistence type="inferred from homology"/>
<dbReference type="SUPFAM" id="SSF55957">
    <property type="entry name" value="Phosphoglucomutase, C-terminal domain"/>
    <property type="match status" value="1"/>
</dbReference>
<keyword evidence="4 7" id="KW-0479">Metal-binding</keyword>
<dbReference type="CDD" id="cd03089">
    <property type="entry name" value="PMM_PGM"/>
    <property type="match status" value="1"/>
</dbReference>
<name>A0ABQ1QLQ4_9RHOB</name>
<dbReference type="InterPro" id="IPR005845">
    <property type="entry name" value="A-D-PHexomutase_a/b/a-II"/>
</dbReference>
<protein>
    <submittedName>
        <fullName evidence="12">Phosphomannomutase</fullName>
    </submittedName>
</protein>
<dbReference type="Pfam" id="PF02878">
    <property type="entry name" value="PGM_PMM_I"/>
    <property type="match status" value="1"/>
</dbReference>
<comment type="cofactor">
    <cofactor evidence="1">
        <name>Mg(2+)</name>
        <dbReference type="ChEBI" id="CHEBI:18420"/>
    </cofactor>
</comment>
<evidence type="ECO:0000256" key="6">
    <source>
        <dbReference type="ARBA" id="ARBA00023235"/>
    </source>
</evidence>
<reference evidence="13" key="1">
    <citation type="journal article" date="2019" name="Int. J. Syst. Evol. Microbiol.">
        <title>The Global Catalogue of Microorganisms (GCM) 10K type strain sequencing project: providing services to taxonomists for standard genome sequencing and annotation.</title>
        <authorList>
            <consortium name="The Broad Institute Genomics Platform"/>
            <consortium name="The Broad Institute Genome Sequencing Center for Infectious Disease"/>
            <person name="Wu L."/>
            <person name="Ma J."/>
        </authorList>
    </citation>
    <scope>NUCLEOTIDE SEQUENCE [LARGE SCALE GENOMIC DNA]</scope>
    <source>
        <strain evidence="13">CGMCC 1.12922</strain>
    </source>
</reference>
<accession>A0ABQ1QLQ4</accession>
<dbReference type="PANTHER" id="PTHR43771">
    <property type="entry name" value="PHOSPHOMANNOMUTASE"/>
    <property type="match status" value="1"/>
</dbReference>
<feature type="domain" description="Alpha-D-phosphohexomutase alpha/beta/alpha" evidence="10">
    <location>
        <begin position="152"/>
        <end position="256"/>
    </location>
</feature>
<keyword evidence="5 7" id="KW-0460">Magnesium</keyword>
<feature type="domain" description="Alpha-D-phosphohexomutase C-terminal" evidence="8">
    <location>
        <begin position="376"/>
        <end position="448"/>
    </location>
</feature>
<dbReference type="PANTHER" id="PTHR43771:SF1">
    <property type="entry name" value="PHOSPHOMANNOMUTASE"/>
    <property type="match status" value="1"/>
</dbReference>
<dbReference type="InterPro" id="IPR005844">
    <property type="entry name" value="A-D-PHexomutase_a/b/a-I"/>
</dbReference>
<dbReference type="SUPFAM" id="SSF53738">
    <property type="entry name" value="Phosphoglucomutase, first 3 domains"/>
    <property type="match status" value="3"/>
</dbReference>
<evidence type="ECO:0000259" key="11">
    <source>
        <dbReference type="Pfam" id="PF02880"/>
    </source>
</evidence>
<dbReference type="Proteomes" id="UP000617355">
    <property type="component" value="Unassembled WGS sequence"/>
</dbReference>
<evidence type="ECO:0000259" key="9">
    <source>
        <dbReference type="Pfam" id="PF02878"/>
    </source>
</evidence>
<dbReference type="EMBL" id="BMGI01000002">
    <property type="protein sequence ID" value="GGD30150.1"/>
    <property type="molecule type" value="Genomic_DNA"/>
</dbReference>
<dbReference type="Gene3D" id="3.30.310.50">
    <property type="entry name" value="Alpha-D-phosphohexomutase, C-terminal domain"/>
    <property type="match status" value="1"/>
</dbReference>
<evidence type="ECO:0000256" key="7">
    <source>
        <dbReference type="RuleBase" id="RU004326"/>
    </source>
</evidence>
<dbReference type="InterPro" id="IPR016055">
    <property type="entry name" value="A-D-PHexomutase_a/b/a-I/II/III"/>
</dbReference>
<feature type="domain" description="Alpha-D-phosphohexomutase alpha/beta/alpha" evidence="9">
    <location>
        <begin position="7"/>
        <end position="123"/>
    </location>
</feature>
<dbReference type="Pfam" id="PF00408">
    <property type="entry name" value="PGM_PMM_IV"/>
    <property type="match status" value="1"/>
</dbReference>
<evidence type="ECO:0000259" key="10">
    <source>
        <dbReference type="Pfam" id="PF02879"/>
    </source>
</evidence>
<comment type="similarity">
    <text evidence="2 7">Belongs to the phosphohexose mutase family.</text>
</comment>
<dbReference type="PRINTS" id="PR00509">
    <property type="entry name" value="PGMPMM"/>
</dbReference>
<dbReference type="InterPro" id="IPR005843">
    <property type="entry name" value="A-D-PHexomutase_C"/>
</dbReference>
<evidence type="ECO:0000256" key="4">
    <source>
        <dbReference type="ARBA" id="ARBA00022723"/>
    </source>
</evidence>
<comment type="caution">
    <text evidence="12">The sequence shown here is derived from an EMBL/GenBank/DDBJ whole genome shotgun (WGS) entry which is preliminary data.</text>
</comment>
<evidence type="ECO:0000313" key="13">
    <source>
        <dbReference type="Proteomes" id="UP000617355"/>
    </source>
</evidence>
<evidence type="ECO:0000256" key="1">
    <source>
        <dbReference type="ARBA" id="ARBA00001946"/>
    </source>
</evidence>
<evidence type="ECO:0000313" key="12">
    <source>
        <dbReference type="EMBL" id="GGD30150.1"/>
    </source>
</evidence>
<dbReference type="InterPro" id="IPR005846">
    <property type="entry name" value="A-D-PHexomutase_a/b/a-III"/>
</dbReference>
<dbReference type="Gene3D" id="3.40.120.10">
    <property type="entry name" value="Alpha-D-Glucose-1,6-Bisphosphate, subunit A, domain 3"/>
    <property type="match status" value="3"/>
</dbReference>
<dbReference type="RefSeq" id="WP_188526809.1">
    <property type="nucleotide sequence ID" value="NZ_BMGI01000002.1"/>
</dbReference>
<organism evidence="12 13">
    <name type="scientific">Sinisalibacter lacisalsi</name>
    <dbReference type="NCBI Taxonomy" id="1526570"/>
    <lineage>
        <taxon>Bacteria</taxon>
        <taxon>Pseudomonadati</taxon>
        <taxon>Pseudomonadota</taxon>
        <taxon>Alphaproteobacteria</taxon>
        <taxon>Rhodobacterales</taxon>
        <taxon>Roseobacteraceae</taxon>
        <taxon>Sinisalibacter</taxon>
    </lineage>
</organism>
<dbReference type="Pfam" id="PF02880">
    <property type="entry name" value="PGM_PMM_III"/>
    <property type="match status" value="1"/>
</dbReference>
<evidence type="ECO:0000256" key="3">
    <source>
        <dbReference type="ARBA" id="ARBA00022553"/>
    </source>
</evidence>
<evidence type="ECO:0000256" key="2">
    <source>
        <dbReference type="ARBA" id="ARBA00010231"/>
    </source>
</evidence>
<evidence type="ECO:0000259" key="8">
    <source>
        <dbReference type="Pfam" id="PF00408"/>
    </source>
</evidence>
<dbReference type="Pfam" id="PF02879">
    <property type="entry name" value="PGM_PMM_II"/>
    <property type="match status" value="1"/>
</dbReference>